<dbReference type="KEGG" id="pgr:PGTG_19118"/>
<dbReference type="VEuPathDB" id="FungiDB:PGTG_19118"/>
<feature type="chain" id="PRO_5003174305" evidence="2">
    <location>
        <begin position="27"/>
        <end position="313"/>
    </location>
</feature>
<reference evidence="4" key="2">
    <citation type="journal article" date="2011" name="Proc. Natl. Acad. Sci. U.S.A.">
        <title>Obligate biotrophy features unraveled by the genomic analysis of rust fungi.</title>
        <authorList>
            <person name="Duplessis S."/>
            <person name="Cuomo C.A."/>
            <person name="Lin Y.-C."/>
            <person name="Aerts A."/>
            <person name="Tisserant E."/>
            <person name="Veneault-Fourrey C."/>
            <person name="Joly D.L."/>
            <person name="Hacquard S."/>
            <person name="Amselem J."/>
            <person name="Cantarel B.L."/>
            <person name="Chiu R."/>
            <person name="Coutinho P.M."/>
            <person name="Feau N."/>
            <person name="Field M."/>
            <person name="Frey P."/>
            <person name="Gelhaye E."/>
            <person name="Goldberg J."/>
            <person name="Grabherr M.G."/>
            <person name="Kodira C.D."/>
            <person name="Kohler A."/>
            <person name="Kuees U."/>
            <person name="Lindquist E.A."/>
            <person name="Lucas S.M."/>
            <person name="Mago R."/>
            <person name="Mauceli E."/>
            <person name="Morin E."/>
            <person name="Murat C."/>
            <person name="Pangilinan J.L."/>
            <person name="Park R."/>
            <person name="Pearson M."/>
            <person name="Quesneville H."/>
            <person name="Rouhier N."/>
            <person name="Sakthikumar S."/>
            <person name="Salamov A.A."/>
            <person name="Schmutz J."/>
            <person name="Selles B."/>
            <person name="Shapiro H."/>
            <person name="Tanguay P."/>
            <person name="Tuskan G.A."/>
            <person name="Henrissat B."/>
            <person name="Van de Peer Y."/>
            <person name="Rouze P."/>
            <person name="Ellis J.G."/>
            <person name="Dodds P.N."/>
            <person name="Schein J.E."/>
            <person name="Zhong S."/>
            <person name="Hamelin R.C."/>
            <person name="Grigoriev I.V."/>
            <person name="Szabo L.J."/>
            <person name="Martin F."/>
        </authorList>
    </citation>
    <scope>NUCLEOTIDE SEQUENCE [LARGE SCALE GENOMIC DNA]</scope>
    <source>
        <strain evidence="4">CRL 75-36-700-3 / race SCCL</strain>
    </source>
</reference>
<keyword evidence="4" id="KW-1185">Reference proteome</keyword>
<evidence type="ECO:0000313" key="3">
    <source>
        <dbReference type="EMBL" id="EFP93158.2"/>
    </source>
</evidence>
<sequence length="313" mass="34869">MTTQSASKFSLLLLMLSLSSPKPCLSMEVYLEFEHQWNNPIVEKPVISQTKAAATQKDNLSNPSASRTSVRSRKGKNATVPCSSGENGSPWRKSIFTTDADASTSSANQLSPREERLQTALTKAFGPEYLIRIRGMNPSALIQPGFYSPEAGFFDLAPRLTNFAGHKILGDLSDENSKEVRSIGNSIRDECKVGPIIQIRPFPKLPDTFDVSNALDIQQYGQQLSKWLEQTEYAWIEKLHAAENVSSENRDTMVSQLVEKSTQLKSHLDRLKEILGHEPEAFSTAFANRQAYLEEFLSDELTNSPFENGIQHG</sequence>
<accession>E3L9D3</accession>
<feature type="region of interest" description="Disordered" evidence="1">
    <location>
        <begin position="53"/>
        <end position="94"/>
    </location>
</feature>
<evidence type="ECO:0000313" key="4">
    <source>
        <dbReference type="Proteomes" id="UP000008783"/>
    </source>
</evidence>
<protein>
    <submittedName>
        <fullName evidence="3">Uncharacterized protein</fullName>
    </submittedName>
</protein>
<dbReference type="InParanoid" id="E3L9D3"/>
<dbReference type="RefSeq" id="XP_003337577.2">
    <property type="nucleotide sequence ID" value="XM_003337529.2"/>
</dbReference>
<name>E3L9D3_PUCGT</name>
<gene>
    <name evidence="3" type="ORF">PGTG_19118</name>
</gene>
<dbReference type="OrthoDB" id="2499914at2759"/>
<organism evidence="3 4">
    <name type="scientific">Puccinia graminis f. sp. tritici (strain CRL 75-36-700-3 / race SCCL)</name>
    <name type="common">Black stem rust fungus</name>
    <dbReference type="NCBI Taxonomy" id="418459"/>
    <lineage>
        <taxon>Eukaryota</taxon>
        <taxon>Fungi</taxon>
        <taxon>Dikarya</taxon>
        <taxon>Basidiomycota</taxon>
        <taxon>Pucciniomycotina</taxon>
        <taxon>Pucciniomycetes</taxon>
        <taxon>Pucciniales</taxon>
        <taxon>Pucciniaceae</taxon>
        <taxon>Puccinia</taxon>
    </lineage>
</organism>
<feature type="compositionally biased region" description="Polar residues" evidence="1">
    <location>
        <begin position="53"/>
        <end position="69"/>
    </location>
</feature>
<dbReference type="HOGENOM" id="CLU_987439_0_0_1"/>
<dbReference type="EMBL" id="DS178384">
    <property type="protein sequence ID" value="EFP93158.2"/>
    <property type="molecule type" value="Genomic_DNA"/>
</dbReference>
<keyword evidence="2" id="KW-0732">Signal</keyword>
<dbReference type="Proteomes" id="UP000008783">
    <property type="component" value="Unassembled WGS sequence"/>
</dbReference>
<evidence type="ECO:0000256" key="1">
    <source>
        <dbReference type="SAM" id="MobiDB-lite"/>
    </source>
</evidence>
<dbReference type="GeneID" id="10543307"/>
<feature type="signal peptide" evidence="2">
    <location>
        <begin position="1"/>
        <end position="26"/>
    </location>
</feature>
<evidence type="ECO:0000256" key="2">
    <source>
        <dbReference type="SAM" id="SignalP"/>
    </source>
</evidence>
<reference key="1">
    <citation type="submission" date="2007-01" db="EMBL/GenBank/DDBJ databases">
        <title>The Genome Sequence of Puccinia graminis f. sp. tritici Strain CRL 75-36-700-3.</title>
        <authorList>
            <consortium name="The Broad Institute Genome Sequencing Platform"/>
            <person name="Birren B."/>
            <person name="Lander E."/>
            <person name="Galagan J."/>
            <person name="Nusbaum C."/>
            <person name="Devon K."/>
            <person name="Cuomo C."/>
            <person name="Jaffe D."/>
            <person name="Butler J."/>
            <person name="Alvarez P."/>
            <person name="Gnerre S."/>
            <person name="Grabherr M."/>
            <person name="Mauceli E."/>
            <person name="Brockman W."/>
            <person name="Young S."/>
            <person name="LaButti K."/>
            <person name="Sykes S."/>
            <person name="DeCaprio D."/>
            <person name="Crawford M."/>
            <person name="Koehrsen M."/>
            <person name="Engels R."/>
            <person name="Montgomery P."/>
            <person name="Pearson M."/>
            <person name="Howarth C."/>
            <person name="Larson L."/>
            <person name="White J."/>
            <person name="Zeng Q."/>
            <person name="Kodira C."/>
            <person name="Yandava C."/>
            <person name="Alvarado L."/>
            <person name="O'Leary S."/>
            <person name="Szabo L."/>
            <person name="Dean R."/>
            <person name="Schein J."/>
        </authorList>
    </citation>
    <scope>NUCLEOTIDE SEQUENCE</scope>
    <source>
        <strain>CRL 75-36-700-3</strain>
    </source>
</reference>
<dbReference type="AlphaFoldDB" id="E3L9D3"/>
<proteinExistence type="predicted"/>